<dbReference type="GeneID" id="13191359"/>
<evidence type="ECO:0000313" key="3">
    <source>
        <dbReference type="Proteomes" id="UP000001940"/>
    </source>
</evidence>
<feature type="chain" id="PRO_5002893636" evidence="1">
    <location>
        <begin position="22"/>
        <end position="140"/>
    </location>
</feature>
<dbReference type="OrthoDB" id="5802770at2759"/>
<keyword evidence="3" id="KW-1185">Reference proteome</keyword>
<gene>
    <name evidence="2" type="ORF">CELE_Y47D3B.12</name>
    <name evidence="2 4" type="ORF">Y47D3B.12</name>
</gene>
<dbReference type="AlphaFoldDB" id="B9ZSH4"/>
<dbReference type="InParanoid" id="B9ZSH4"/>
<feature type="signal peptide" evidence="1">
    <location>
        <begin position="1"/>
        <end position="21"/>
    </location>
</feature>
<organism evidence="2 3">
    <name type="scientific">Caenorhabditis elegans</name>
    <dbReference type="NCBI Taxonomy" id="6239"/>
    <lineage>
        <taxon>Eukaryota</taxon>
        <taxon>Metazoa</taxon>
        <taxon>Ecdysozoa</taxon>
        <taxon>Nematoda</taxon>
        <taxon>Chromadorea</taxon>
        <taxon>Rhabditida</taxon>
        <taxon>Rhabditina</taxon>
        <taxon>Rhabditomorpha</taxon>
        <taxon>Rhabditoidea</taxon>
        <taxon>Rhabditidae</taxon>
        <taxon>Peloderinae</taxon>
        <taxon>Caenorhabditis</taxon>
    </lineage>
</organism>
<proteinExistence type="predicted"/>
<evidence type="ECO:0000313" key="4">
    <source>
        <dbReference type="WormBase" id="Y47D3B.12"/>
    </source>
</evidence>
<protein>
    <submittedName>
        <fullName evidence="2">IGFBP N-terminal domain-containing protein</fullName>
    </submittedName>
</protein>
<dbReference type="Proteomes" id="UP000001940">
    <property type="component" value="Chromosome III"/>
</dbReference>
<dbReference type="FunCoup" id="B9ZSH4">
    <property type="interactions" value="171"/>
</dbReference>
<dbReference type="PANTHER" id="PTHR36519">
    <property type="entry name" value="FIP (FUNGUS-INDUCED PROTEIN) RELATED-RELATED"/>
    <property type="match status" value="1"/>
</dbReference>
<evidence type="ECO:0000256" key="1">
    <source>
        <dbReference type="SAM" id="SignalP"/>
    </source>
</evidence>
<dbReference type="WormBase" id="Y47D3B.12">
    <property type="protein sequence ID" value="CE43519"/>
    <property type="gene ID" value="WBGene00185055"/>
</dbReference>
<dbReference type="RefSeq" id="NP_001255127.1">
    <property type="nucleotide sequence ID" value="NM_001268198.1"/>
</dbReference>
<dbReference type="eggNOG" id="KOG1217">
    <property type="taxonomic scope" value="Eukaryota"/>
</dbReference>
<dbReference type="CTD" id="13191359"/>
<keyword evidence="1" id="KW-0732">Signal</keyword>
<dbReference type="HOGENOM" id="CLU_1866903_0_0_1"/>
<evidence type="ECO:0000313" key="2">
    <source>
        <dbReference type="EMBL" id="CAX51687.1"/>
    </source>
</evidence>
<name>B9ZSH4_CAEEL</name>
<dbReference type="PANTHER" id="PTHR36519:SF9">
    <property type="entry name" value="EB DOMAIN-CONTAINING PROTEIN-RELATED"/>
    <property type="match status" value="1"/>
</dbReference>
<sequence length="140" mass="15289">MSVGYSLVILTIFLSFCFVSCNTTETNSTTTPIPHSTSEAPLKCTRDYHCPSSCDVCRSGICTHILNLSCSRDYHCPACEVCRSGKCIGGEEQKKCETENDCEAGGWCMEGRCVENKCDEDSDCAVERAICKVGVCERVS</sequence>
<dbReference type="PhylomeDB" id="B9ZSH4"/>
<accession>B9ZSH4</accession>
<reference evidence="2 3" key="1">
    <citation type="journal article" date="1998" name="Science">
        <title>Genome sequence of the nematode C. elegans: a platform for investigating biology.</title>
        <authorList>
            <consortium name="The C. elegans sequencing consortium"/>
            <person name="Sulson J.E."/>
            <person name="Waterston R."/>
        </authorList>
    </citation>
    <scope>NUCLEOTIDE SEQUENCE [LARGE SCALE GENOMIC DNA]</scope>
    <source>
        <strain evidence="2 3">Bristol N2</strain>
    </source>
</reference>
<dbReference type="KEGG" id="cel:CELE_Y47D3B.12"/>
<dbReference type="Bgee" id="WBGene00185055">
    <property type="expression patterns" value="Expressed in adult organism and 1 other cell type or tissue"/>
</dbReference>
<dbReference type="EMBL" id="BX284603">
    <property type="protein sequence ID" value="CAX51687.1"/>
    <property type="molecule type" value="Genomic_DNA"/>
</dbReference>
<dbReference type="PaxDb" id="6239-Y47D3B.12"/>
<dbReference type="AGR" id="WB:WBGene00185055"/>